<accession>A0A6N7R0I2</accession>
<reference evidence="2 3" key="1">
    <citation type="submission" date="2019-10" db="EMBL/GenBank/DDBJ databases">
        <title>Gracilibacillus salitolerans sp. nov., a moderate halophile isolated from a saline soil in northwest China.</title>
        <authorList>
            <person name="Gan L."/>
        </authorList>
    </citation>
    <scope>NUCLEOTIDE SEQUENCE [LARGE SCALE GENOMIC DNA]</scope>
    <source>
        <strain evidence="2 3">TP2-8</strain>
    </source>
</reference>
<dbReference type="Pfam" id="PF00903">
    <property type="entry name" value="Glyoxalase"/>
    <property type="match status" value="1"/>
</dbReference>
<protein>
    <submittedName>
        <fullName evidence="2">Glyoxalase</fullName>
    </submittedName>
</protein>
<evidence type="ECO:0000259" key="1">
    <source>
        <dbReference type="PROSITE" id="PS51819"/>
    </source>
</evidence>
<dbReference type="Proteomes" id="UP000435187">
    <property type="component" value="Unassembled WGS sequence"/>
</dbReference>
<feature type="domain" description="VOC" evidence="1">
    <location>
        <begin position="4"/>
        <end position="128"/>
    </location>
</feature>
<name>A0A6N7R0I2_9BACI</name>
<proteinExistence type="predicted"/>
<dbReference type="Gene3D" id="3.10.180.10">
    <property type="entry name" value="2,3-Dihydroxybiphenyl 1,2-Dioxygenase, domain 1"/>
    <property type="match status" value="1"/>
</dbReference>
<keyword evidence="3" id="KW-1185">Reference proteome</keyword>
<organism evidence="2 3">
    <name type="scientific">Gracilibacillus thailandensis</name>
    <dbReference type="NCBI Taxonomy" id="563735"/>
    <lineage>
        <taxon>Bacteria</taxon>
        <taxon>Bacillati</taxon>
        <taxon>Bacillota</taxon>
        <taxon>Bacilli</taxon>
        <taxon>Bacillales</taxon>
        <taxon>Bacillaceae</taxon>
        <taxon>Gracilibacillus</taxon>
    </lineage>
</organism>
<dbReference type="RefSeq" id="WP_153835232.1">
    <property type="nucleotide sequence ID" value="NZ_JBHUMW010000029.1"/>
</dbReference>
<dbReference type="SUPFAM" id="SSF54593">
    <property type="entry name" value="Glyoxalase/Bleomycin resistance protein/Dihydroxybiphenyl dioxygenase"/>
    <property type="match status" value="1"/>
</dbReference>
<dbReference type="PANTHER" id="PTHR36437">
    <property type="entry name" value="GLYOXALASE/BLEOMYCIN RESISTANCE PROTEIN/DIOXYGENASE"/>
    <property type="match status" value="1"/>
</dbReference>
<dbReference type="InterPro" id="IPR004360">
    <property type="entry name" value="Glyas_Fos-R_dOase_dom"/>
</dbReference>
<dbReference type="PANTHER" id="PTHR36437:SF2">
    <property type="entry name" value="GLYOXALASE_BLEOMYCIN RESISTANCE PROTEIN_DIOXYGENASE"/>
    <property type="match status" value="1"/>
</dbReference>
<evidence type="ECO:0000313" key="3">
    <source>
        <dbReference type="Proteomes" id="UP000435187"/>
    </source>
</evidence>
<dbReference type="PROSITE" id="PS51819">
    <property type="entry name" value="VOC"/>
    <property type="match status" value="1"/>
</dbReference>
<evidence type="ECO:0000313" key="2">
    <source>
        <dbReference type="EMBL" id="MRI66540.1"/>
    </source>
</evidence>
<dbReference type="EMBL" id="WJEE01000017">
    <property type="protein sequence ID" value="MRI66540.1"/>
    <property type="molecule type" value="Genomic_DNA"/>
</dbReference>
<dbReference type="AlphaFoldDB" id="A0A6N7R0I2"/>
<sequence length="133" mass="15024">MIDSTCQITLFVQNKEEAKTFYTEKLGFIIRNETQFTDDWSYLTVAPQANSEIVIELVEAVTAEEKQLVGRQAAEQVLLMFKVNDIHNTYQHLKVNGVKFQGEPVNVPGGIGVGFEDLYGNKLDLFEEVNHAN</sequence>
<dbReference type="InterPro" id="IPR037523">
    <property type="entry name" value="VOC_core"/>
</dbReference>
<dbReference type="InterPro" id="IPR029068">
    <property type="entry name" value="Glyas_Bleomycin-R_OHBP_Dase"/>
</dbReference>
<gene>
    <name evidence="2" type="ORF">GH885_09275</name>
</gene>
<comment type="caution">
    <text evidence="2">The sequence shown here is derived from an EMBL/GenBank/DDBJ whole genome shotgun (WGS) entry which is preliminary data.</text>
</comment>